<dbReference type="EMBL" id="LGRX02012556">
    <property type="protein sequence ID" value="KAK3267210.1"/>
    <property type="molecule type" value="Genomic_DNA"/>
</dbReference>
<gene>
    <name evidence="4" type="ORF">CYMTET_24221</name>
</gene>
<dbReference type="InterPro" id="IPR050295">
    <property type="entry name" value="Plant_2OG-oxidoreductases"/>
</dbReference>
<evidence type="ECO:0000313" key="5">
    <source>
        <dbReference type="Proteomes" id="UP001190700"/>
    </source>
</evidence>
<evidence type="ECO:0000256" key="2">
    <source>
        <dbReference type="ARBA" id="ARBA00023004"/>
    </source>
</evidence>
<dbReference type="SUPFAM" id="SSF51197">
    <property type="entry name" value="Clavaminate synthase-like"/>
    <property type="match status" value="1"/>
</dbReference>
<dbReference type="InterPro" id="IPR027443">
    <property type="entry name" value="IPNS-like_sf"/>
</dbReference>
<keyword evidence="1" id="KW-0479">Metal-binding</keyword>
<sequence>AMALSLDLPASSFDQYCSEGHTSYLRLNYYPPCPDVARADAVLPVAEEMEAPPGAIMGIERHTDAGLLTILIQDDVSALQVRHDGRWNLVPSPNGRPAPQASTAFTINVRWMDP</sequence>
<organism evidence="4 5">
    <name type="scientific">Cymbomonas tetramitiformis</name>
    <dbReference type="NCBI Taxonomy" id="36881"/>
    <lineage>
        <taxon>Eukaryota</taxon>
        <taxon>Viridiplantae</taxon>
        <taxon>Chlorophyta</taxon>
        <taxon>Pyramimonadophyceae</taxon>
        <taxon>Pyramimonadales</taxon>
        <taxon>Pyramimonadaceae</taxon>
        <taxon>Cymbomonas</taxon>
    </lineage>
</organism>
<keyword evidence="2" id="KW-0408">Iron</keyword>
<feature type="non-terminal residue" evidence="4">
    <location>
        <position position="1"/>
    </location>
</feature>
<dbReference type="PANTHER" id="PTHR47991">
    <property type="entry name" value="OXOGLUTARATE/IRON-DEPENDENT DIOXYGENASE"/>
    <property type="match status" value="1"/>
</dbReference>
<evidence type="ECO:0000313" key="4">
    <source>
        <dbReference type="EMBL" id="KAK3267210.1"/>
    </source>
</evidence>
<dbReference type="GO" id="GO:0046872">
    <property type="term" value="F:metal ion binding"/>
    <property type="evidence" value="ECO:0007669"/>
    <property type="project" value="UniProtKB-KW"/>
</dbReference>
<dbReference type="InterPro" id="IPR044861">
    <property type="entry name" value="IPNS-like_FE2OG_OXY"/>
</dbReference>
<keyword evidence="5" id="KW-1185">Reference proteome</keyword>
<comment type="caution">
    <text evidence="4">The sequence shown here is derived from an EMBL/GenBank/DDBJ whole genome shotgun (WGS) entry which is preliminary data.</text>
</comment>
<name>A0AAE0FX64_9CHLO</name>
<dbReference type="Gene3D" id="2.60.120.330">
    <property type="entry name" value="B-lactam Antibiotic, Isopenicillin N Synthase, Chain"/>
    <property type="match status" value="1"/>
</dbReference>
<evidence type="ECO:0000259" key="3">
    <source>
        <dbReference type="Pfam" id="PF03171"/>
    </source>
</evidence>
<dbReference type="Proteomes" id="UP001190700">
    <property type="component" value="Unassembled WGS sequence"/>
</dbReference>
<proteinExistence type="predicted"/>
<dbReference type="Pfam" id="PF03171">
    <property type="entry name" value="2OG-FeII_Oxy"/>
    <property type="match status" value="1"/>
</dbReference>
<feature type="domain" description="Isopenicillin N synthase-like Fe(2+) 2OG dioxygenase" evidence="3">
    <location>
        <begin position="23"/>
        <end position="92"/>
    </location>
</feature>
<dbReference type="AlphaFoldDB" id="A0AAE0FX64"/>
<protein>
    <recommendedName>
        <fullName evidence="3">Isopenicillin N synthase-like Fe(2+) 2OG dioxygenase domain-containing protein</fullName>
    </recommendedName>
</protein>
<accession>A0AAE0FX64</accession>
<reference evidence="4 5" key="1">
    <citation type="journal article" date="2015" name="Genome Biol. Evol.">
        <title>Comparative Genomics of a Bacterivorous Green Alga Reveals Evolutionary Causalities and Consequences of Phago-Mixotrophic Mode of Nutrition.</title>
        <authorList>
            <person name="Burns J.A."/>
            <person name="Paasch A."/>
            <person name="Narechania A."/>
            <person name="Kim E."/>
        </authorList>
    </citation>
    <scope>NUCLEOTIDE SEQUENCE [LARGE SCALE GENOMIC DNA]</scope>
    <source>
        <strain evidence="4 5">PLY_AMNH</strain>
    </source>
</reference>
<evidence type="ECO:0000256" key="1">
    <source>
        <dbReference type="ARBA" id="ARBA00022723"/>
    </source>
</evidence>